<reference evidence="1" key="1">
    <citation type="submission" date="2021-03" db="EMBL/GenBank/DDBJ databases">
        <title>Evolutionary priming and transition to the ectomycorrhizal habit in an iconic lineage of mushroom-forming fungi: is preadaptation a requirement?</title>
        <authorList>
            <consortium name="DOE Joint Genome Institute"/>
            <person name="Looney B.P."/>
            <person name="Miyauchi S."/>
            <person name="Morin E."/>
            <person name="Drula E."/>
            <person name="Courty P.E."/>
            <person name="Chicoki N."/>
            <person name="Fauchery L."/>
            <person name="Kohler A."/>
            <person name="Kuo A."/>
            <person name="LaButti K."/>
            <person name="Pangilinan J."/>
            <person name="Lipzen A."/>
            <person name="Riley R."/>
            <person name="Andreopoulos W."/>
            <person name="He G."/>
            <person name="Johnson J."/>
            <person name="Barry K.W."/>
            <person name="Grigoriev I.V."/>
            <person name="Nagy L."/>
            <person name="Hibbett D."/>
            <person name="Henrissat B."/>
            <person name="Matheny P.B."/>
            <person name="Labbe J."/>
            <person name="Martin A.F."/>
        </authorList>
    </citation>
    <scope>NUCLEOTIDE SEQUENCE</scope>
    <source>
        <strain evidence="1">BPL698</strain>
    </source>
</reference>
<organism evidence="1 2">
    <name type="scientific">Russula earlei</name>
    <dbReference type="NCBI Taxonomy" id="71964"/>
    <lineage>
        <taxon>Eukaryota</taxon>
        <taxon>Fungi</taxon>
        <taxon>Dikarya</taxon>
        <taxon>Basidiomycota</taxon>
        <taxon>Agaricomycotina</taxon>
        <taxon>Agaricomycetes</taxon>
        <taxon>Russulales</taxon>
        <taxon>Russulaceae</taxon>
        <taxon>Russula</taxon>
    </lineage>
</organism>
<evidence type="ECO:0000313" key="2">
    <source>
        <dbReference type="Proteomes" id="UP001207468"/>
    </source>
</evidence>
<accession>A0ACC0TXM8</accession>
<dbReference type="Proteomes" id="UP001207468">
    <property type="component" value="Unassembled WGS sequence"/>
</dbReference>
<name>A0ACC0TXM8_9AGAM</name>
<gene>
    <name evidence="1" type="ORF">F5148DRAFT_1152318</name>
</gene>
<proteinExistence type="predicted"/>
<keyword evidence="2" id="KW-1185">Reference proteome</keyword>
<evidence type="ECO:0000313" key="1">
    <source>
        <dbReference type="EMBL" id="KAI9452017.1"/>
    </source>
</evidence>
<protein>
    <submittedName>
        <fullName evidence="1">Uncharacterized protein</fullName>
    </submittedName>
</protein>
<comment type="caution">
    <text evidence="1">The sequence shown here is derived from an EMBL/GenBank/DDBJ whole genome shotgun (WGS) entry which is preliminary data.</text>
</comment>
<sequence length="264" mass="29880">MASFLRRQPDEKDPLLDPEGAESACIDTLPEDSIARIEPHDRGCARELHPIAYMVNVSPRKRSGGVVTQAHIDYKGSRVEVTRALVLDVGCHYTRCKGCQQETGDHFQWVGAFIYWHFGIEASGQAARLFRPSKFLLPPVHFSWEQVVDTSTWSEELVLRLVCTASHQWLCELIVGFTVHAAIAEGSLNRVFQLVSCETSSPLRVRRQTLTFSQEYSVYKNGMLLMDTSKSFLNQEGMGYGLGVKWDDIISKPPRNFRYGSHWA</sequence>
<dbReference type="EMBL" id="JAGFNK010000351">
    <property type="protein sequence ID" value="KAI9452017.1"/>
    <property type="molecule type" value="Genomic_DNA"/>
</dbReference>